<keyword evidence="2" id="KW-0812">Transmembrane</keyword>
<name>A0A6P1T6D7_9RHOB</name>
<keyword evidence="2" id="KW-1133">Transmembrane helix</keyword>
<evidence type="ECO:0000256" key="1">
    <source>
        <dbReference type="SAM" id="MobiDB-lite"/>
    </source>
</evidence>
<reference evidence="3 4" key="1">
    <citation type="submission" date="2019-12" db="EMBL/GenBank/DDBJ databases">
        <title>Complete genome sequence of Algicella marina strain 9Alg 56(T) isolated from the red alga Tichocarpus crinitus.</title>
        <authorList>
            <person name="Kim S.-G."/>
            <person name="Nedashkovskaya O.I."/>
        </authorList>
    </citation>
    <scope>NUCLEOTIDE SEQUENCE [LARGE SCALE GENOMIC DNA]</scope>
    <source>
        <strain evidence="3 4">9Alg 56</strain>
    </source>
</reference>
<dbReference type="EMBL" id="CP046620">
    <property type="protein sequence ID" value="QHQ37371.1"/>
    <property type="molecule type" value="Genomic_DNA"/>
</dbReference>
<feature type="compositionally biased region" description="Basic and acidic residues" evidence="1">
    <location>
        <begin position="1"/>
        <end position="14"/>
    </location>
</feature>
<gene>
    <name evidence="3" type="ORF">GO499_10475</name>
</gene>
<accession>A0A6P1T6D7</accession>
<keyword evidence="4" id="KW-1185">Reference proteome</keyword>
<dbReference type="KEGG" id="amaq:GO499_10475"/>
<evidence type="ECO:0000313" key="4">
    <source>
        <dbReference type="Proteomes" id="UP000464495"/>
    </source>
</evidence>
<proteinExistence type="predicted"/>
<feature type="transmembrane region" description="Helical" evidence="2">
    <location>
        <begin position="72"/>
        <end position="94"/>
    </location>
</feature>
<dbReference type="AlphaFoldDB" id="A0A6P1T6D7"/>
<organism evidence="3 4">
    <name type="scientific">Algicella marina</name>
    <dbReference type="NCBI Taxonomy" id="2683284"/>
    <lineage>
        <taxon>Bacteria</taxon>
        <taxon>Pseudomonadati</taxon>
        <taxon>Pseudomonadota</taxon>
        <taxon>Alphaproteobacteria</taxon>
        <taxon>Rhodobacterales</taxon>
        <taxon>Paracoccaceae</taxon>
        <taxon>Algicella</taxon>
    </lineage>
</organism>
<evidence type="ECO:0000313" key="3">
    <source>
        <dbReference type="EMBL" id="QHQ37371.1"/>
    </source>
</evidence>
<feature type="region of interest" description="Disordered" evidence="1">
    <location>
        <begin position="1"/>
        <end position="46"/>
    </location>
</feature>
<evidence type="ECO:0000256" key="2">
    <source>
        <dbReference type="SAM" id="Phobius"/>
    </source>
</evidence>
<sequence length="95" mass="9852">MVDQLRDEIDRGGTGDKVAFLDPAAAPLGTDDEAAGLPPERARAAQAMATETVRGQAVDTKPGPADRHANHVAPQTIAIGVAVAVLVIALIFWLT</sequence>
<protein>
    <submittedName>
        <fullName evidence="3">Uncharacterized protein</fullName>
    </submittedName>
</protein>
<dbReference type="Proteomes" id="UP000464495">
    <property type="component" value="Chromosome"/>
</dbReference>
<keyword evidence="2" id="KW-0472">Membrane</keyword>